<gene>
    <name evidence="7" type="ORF">SASPL_117566</name>
</gene>
<name>A0A8X8ZXW3_SALSN</name>
<keyword evidence="8" id="KW-1185">Reference proteome</keyword>
<dbReference type="SUPFAM" id="SSF48452">
    <property type="entry name" value="TPR-like"/>
    <property type="match status" value="1"/>
</dbReference>
<sequence length="521" mass="55817">MGEGLRTIGDLKFNICFVVKEGMPKHFVAQLPTHVTLEPTYFSVRDPEKQGTIDFSSFLFVNMKMADAAADSIVQGLADDQNPNSVNAVIESSDGGGPAESTCNNNNNNNNNNASKISAVPNDDEREQTLEFADELMARGSKAAKDGDYAEATDCYSRALEIRVAKFGELAPECVAAYYKYGCALLYKAQEESDPLGSMPKKEGVSREDSSKESSSKLHVNGQSSDTSPAKNVEQDVKAEDEGDSESDAEDQPDGDEDESDLDLAWKMLDVARAIVEKVSGDTIEKVDILSALAEVALEREDVETSQSDYLKALSMLERLVEPDSRLIAELNFRMCLCLEIGSKPEEAIPYCQKAISVCKSRVQRLSDEAKSLPAEASTTSETGPTVLDKKSEIETLIGLCGELEKKLEDLQQLVSNPKSILSDILGGIMSAKARALEKNEPAMSSSQMGTVTTVGADSPAVSTAHTSGDAGVTHLGVVGRGVKRVVMSSTAESSPAKKPAIDTSNNGDANINAGTNEKNE</sequence>
<reference evidence="7" key="2">
    <citation type="submission" date="2020-08" db="EMBL/GenBank/DDBJ databases">
        <title>Plant Genome Project.</title>
        <authorList>
            <person name="Zhang R.-G."/>
        </authorList>
    </citation>
    <scope>NUCLEOTIDE SEQUENCE</scope>
    <source>
        <strain evidence="7">Huo1</strain>
        <tissue evidence="7">Leaf</tissue>
    </source>
</reference>
<dbReference type="InterPro" id="IPR019734">
    <property type="entry name" value="TPR_rpt"/>
</dbReference>
<reference evidence="7" key="1">
    <citation type="submission" date="2018-01" db="EMBL/GenBank/DDBJ databases">
        <authorList>
            <person name="Mao J.F."/>
        </authorList>
    </citation>
    <scope>NUCLEOTIDE SEQUENCE</scope>
    <source>
        <strain evidence="7">Huo1</strain>
        <tissue evidence="7">Leaf</tissue>
    </source>
</reference>
<dbReference type="GO" id="GO:0034080">
    <property type="term" value="P:CENP-A containing chromatin assembly"/>
    <property type="evidence" value="ECO:0007669"/>
    <property type="project" value="TreeGrafter"/>
</dbReference>
<dbReference type="Proteomes" id="UP000298416">
    <property type="component" value="Unassembled WGS sequence"/>
</dbReference>
<evidence type="ECO:0000256" key="6">
    <source>
        <dbReference type="SAM" id="MobiDB-lite"/>
    </source>
</evidence>
<feature type="region of interest" description="Disordered" evidence="6">
    <location>
        <begin position="86"/>
        <end position="126"/>
    </location>
</feature>
<evidence type="ECO:0000313" key="7">
    <source>
        <dbReference type="EMBL" id="KAG6421018.1"/>
    </source>
</evidence>
<dbReference type="Gene3D" id="1.25.40.10">
    <property type="entry name" value="Tetratricopeptide repeat domain"/>
    <property type="match status" value="1"/>
</dbReference>
<comment type="subcellular location">
    <subcellularLocation>
        <location evidence="1">Nucleus</location>
    </subcellularLocation>
</comment>
<dbReference type="InterPro" id="IPR051730">
    <property type="entry name" value="NASP-like"/>
</dbReference>
<dbReference type="GO" id="GO:0005654">
    <property type="term" value="C:nucleoplasm"/>
    <property type="evidence" value="ECO:0007669"/>
    <property type="project" value="TreeGrafter"/>
</dbReference>
<protein>
    <recommendedName>
        <fullName evidence="9">Protein HGV2</fullName>
    </recommendedName>
</protein>
<dbReference type="SMART" id="SM00028">
    <property type="entry name" value="TPR"/>
    <property type="match status" value="3"/>
</dbReference>
<keyword evidence="4" id="KW-0802">TPR repeat</keyword>
<accession>A0A8X8ZXW3</accession>
<feature type="compositionally biased region" description="Polar residues" evidence="6">
    <location>
        <begin position="503"/>
        <end position="521"/>
    </location>
</feature>
<evidence type="ECO:0000256" key="1">
    <source>
        <dbReference type="ARBA" id="ARBA00004123"/>
    </source>
</evidence>
<feature type="region of interest" description="Disordered" evidence="6">
    <location>
        <begin position="193"/>
        <end position="260"/>
    </location>
</feature>
<evidence type="ECO:0000256" key="3">
    <source>
        <dbReference type="ARBA" id="ARBA00022737"/>
    </source>
</evidence>
<dbReference type="GO" id="GO:0006335">
    <property type="term" value="P:DNA replication-dependent chromatin assembly"/>
    <property type="evidence" value="ECO:0007669"/>
    <property type="project" value="TreeGrafter"/>
</dbReference>
<proteinExistence type="inferred from homology"/>
<feature type="compositionally biased region" description="Basic and acidic residues" evidence="6">
    <location>
        <begin position="200"/>
        <end position="216"/>
    </location>
</feature>
<dbReference type="InterPro" id="IPR011990">
    <property type="entry name" value="TPR-like_helical_dom_sf"/>
</dbReference>
<dbReference type="GO" id="GO:0042393">
    <property type="term" value="F:histone binding"/>
    <property type="evidence" value="ECO:0007669"/>
    <property type="project" value="TreeGrafter"/>
</dbReference>
<keyword evidence="3" id="KW-0677">Repeat</keyword>
<evidence type="ECO:0008006" key="9">
    <source>
        <dbReference type="Google" id="ProtNLM"/>
    </source>
</evidence>
<evidence type="ECO:0000256" key="5">
    <source>
        <dbReference type="ARBA" id="ARBA00023242"/>
    </source>
</evidence>
<feature type="compositionally biased region" description="Low complexity" evidence="6">
    <location>
        <begin position="104"/>
        <end position="113"/>
    </location>
</feature>
<dbReference type="PANTHER" id="PTHR15081">
    <property type="entry name" value="NUCLEAR AUTOANTIGENIC SPERM PROTEIN NASP -RELATED"/>
    <property type="match status" value="1"/>
</dbReference>
<evidence type="ECO:0000313" key="8">
    <source>
        <dbReference type="Proteomes" id="UP000298416"/>
    </source>
</evidence>
<keyword evidence="5" id="KW-0539">Nucleus</keyword>
<feature type="compositionally biased region" description="Acidic residues" evidence="6">
    <location>
        <begin position="241"/>
        <end position="260"/>
    </location>
</feature>
<feature type="compositionally biased region" description="Polar residues" evidence="6">
    <location>
        <begin position="221"/>
        <end position="230"/>
    </location>
</feature>
<comment type="caution">
    <text evidence="7">The sequence shown here is derived from an EMBL/GenBank/DDBJ whole genome shotgun (WGS) entry which is preliminary data.</text>
</comment>
<dbReference type="AlphaFoldDB" id="A0A8X8ZXW3"/>
<evidence type="ECO:0000256" key="2">
    <source>
        <dbReference type="ARBA" id="ARBA00008402"/>
    </source>
</evidence>
<evidence type="ECO:0000256" key="4">
    <source>
        <dbReference type="ARBA" id="ARBA00022803"/>
    </source>
</evidence>
<dbReference type="EMBL" id="PNBA02000006">
    <property type="protein sequence ID" value="KAG6421018.1"/>
    <property type="molecule type" value="Genomic_DNA"/>
</dbReference>
<organism evidence="7">
    <name type="scientific">Salvia splendens</name>
    <name type="common">Scarlet sage</name>
    <dbReference type="NCBI Taxonomy" id="180675"/>
    <lineage>
        <taxon>Eukaryota</taxon>
        <taxon>Viridiplantae</taxon>
        <taxon>Streptophyta</taxon>
        <taxon>Embryophyta</taxon>
        <taxon>Tracheophyta</taxon>
        <taxon>Spermatophyta</taxon>
        <taxon>Magnoliopsida</taxon>
        <taxon>eudicotyledons</taxon>
        <taxon>Gunneridae</taxon>
        <taxon>Pentapetalae</taxon>
        <taxon>asterids</taxon>
        <taxon>lamiids</taxon>
        <taxon>Lamiales</taxon>
        <taxon>Lamiaceae</taxon>
        <taxon>Nepetoideae</taxon>
        <taxon>Mentheae</taxon>
        <taxon>Salviinae</taxon>
        <taxon>Salvia</taxon>
        <taxon>Salvia subgen. Calosphace</taxon>
        <taxon>core Calosphace</taxon>
    </lineage>
</organism>
<feature type="region of interest" description="Disordered" evidence="6">
    <location>
        <begin position="489"/>
        <end position="521"/>
    </location>
</feature>
<dbReference type="PANTHER" id="PTHR15081:SF1">
    <property type="entry name" value="NUCLEAR AUTOANTIGENIC SPERM PROTEIN"/>
    <property type="match status" value="1"/>
</dbReference>
<comment type="similarity">
    <text evidence="2">Belongs to the NASP family.</text>
</comment>